<evidence type="ECO:0008006" key="5">
    <source>
        <dbReference type="Google" id="ProtNLM"/>
    </source>
</evidence>
<gene>
    <name evidence="3" type="ORF">L211DRAFT_865524</name>
</gene>
<feature type="compositionally biased region" description="Low complexity" evidence="2">
    <location>
        <begin position="63"/>
        <end position="95"/>
    </location>
</feature>
<dbReference type="PANTHER" id="PTHR47657">
    <property type="entry name" value="STEROL REGULATORY ELEMENT-BINDING PROTEIN ECM22"/>
    <property type="match status" value="1"/>
</dbReference>
<dbReference type="Gene3D" id="4.10.240.10">
    <property type="entry name" value="Zn(2)-C6 fungal-type DNA-binding domain"/>
    <property type="match status" value="1"/>
</dbReference>
<dbReference type="EMBL" id="ML121530">
    <property type="protein sequence ID" value="RPB28135.1"/>
    <property type="molecule type" value="Genomic_DNA"/>
</dbReference>
<dbReference type="GO" id="GO:0008270">
    <property type="term" value="F:zinc ion binding"/>
    <property type="evidence" value="ECO:0007669"/>
    <property type="project" value="InterPro"/>
</dbReference>
<dbReference type="GO" id="GO:0000981">
    <property type="term" value="F:DNA-binding transcription factor activity, RNA polymerase II-specific"/>
    <property type="evidence" value="ECO:0007669"/>
    <property type="project" value="InterPro"/>
</dbReference>
<evidence type="ECO:0000313" key="3">
    <source>
        <dbReference type="EMBL" id="RPB28135.1"/>
    </source>
</evidence>
<reference evidence="3 4" key="1">
    <citation type="journal article" date="2018" name="Nat. Ecol. Evol.">
        <title>Pezizomycetes genomes reveal the molecular basis of ectomycorrhizal truffle lifestyle.</title>
        <authorList>
            <person name="Murat C."/>
            <person name="Payen T."/>
            <person name="Noel B."/>
            <person name="Kuo A."/>
            <person name="Morin E."/>
            <person name="Chen J."/>
            <person name="Kohler A."/>
            <person name="Krizsan K."/>
            <person name="Balestrini R."/>
            <person name="Da Silva C."/>
            <person name="Montanini B."/>
            <person name="Hainaut M."/>
            <person name="Levati E."/>
            <person name="Barry K.W."/>
            <person name="Belfiori B."/>
            <person name="Cichocki N."/>
            <person name="Clum A."/>
            <person name="Dockter R.B."/>
            <person name="Fauchery L."/>
            <person name="Guy J."/>
            <person name="Iotti M."/>
            <person name="Le Tacon F."/>
            <person name="Lindquist E.A."/>
            <person name="Lipzen A."/>
            <person name="Malagnac F."/>
            <person name="Mello A."/>
            <person name="Molinier V."/>
            <person name="Miyauchi S."/>
            <person name="Poulain J."/>
            <person name="Riccioni C."/>
            <person name="Rubini A."/>
            <person name="Sitrit Y."/>
            <person name="Splivallo R."/>
            <person name="Traeger S."/>
            <person name="Wang M."/>
            <person name="Zifcakova L."/>
            <person name="Wipf D."/>
            <person name="Zambonelli A."/>
            <person name="Paolocci F."/>
            <person name="Nowrousian M."/>
            <person name="Ottonello S."/>
            <person name="Baldrian P."/>
            <person name="Spatafora J.W."/>
            <person name="Henrissat B."/>
            <person name="Nagy L.G."/>
            <person name="Aury J.M."/>
            <person name="Wincker P."/>
            <person name="Grigoriev I.V."/>
            <person name="Bonfante P."/>
            <person name="Martin F.M."/>
        </authorList>
    </citation>
    <scope>NUCLEOTIDE SEQUENCE [LARGE SCALE GENOMIC DNA]</scope>
    <source>
        <strain evidence="3 4">ATCC MYA-4762</strain>
    </source>
</reference>
<dbReference type="OrthoDB" id="5386330at2759"/>
<dbReference type="STRING" id="1051890.A0A3N4MHI0"/>
<name>A0A3N4MHI0_9PEZI</name>
<sequence length="701" mass="76852">MYIWVVNLACAFEIGDTLLINCNAYKQCDETRPICTNCSKRGLHSECEYRDTVVWVHQTNPRPAVAPTSTSTSTSSPGTPSSSSSYQSAPRSDASACGSTPELSPGSIDLSSIDPNILPPRATAQTLTTTLACISDPTTALLTHTHCCTTSRHIPAPTSILPLDPASLTTLRLLHFFTTTTALSLSTRSAVQQLWQTHVPTLALRLADYPGQQYLLNVVLAVAALHAARIRFGGKEKQKEDLGKKRRREMEREQWLVVAREKHQLCLGGFRTAVARCASRGVGQRIFESKRGDPSNNEEGGYGCDDINSPGGYGENVAPKFNGEASREHEELEGVFLASGLLCFYGISVATLGMDQEIDCEVKRKAPSISLSPSRRASSPPATLPGPFLTWLPLARGTPAIIHLSPLGWGMISHAHLAPLASGMDTFVPHHPFTHIFSSLKSLLSPAYELHPRLPQPISPLTSDVFTKAMDTMKFSFERFFTYEDPVAAAMCFPVTVDDKFIISVLGRGGGGEGVEGDREGCGGIMEGDNVVLDRDPRSLVIMAHFMVLMVIIEYLLPGEKEVMGLVERDWRGSWDENGSDNDGDELDRNNDNRGLERDARQPDGESQSTKCEVRPCVNRGWWIADLGRHEIKAIARYLSDVDAEEMAMDIDGLVEGEERGGRWTRCMEWPLEMAHGDVAARVAHDYVPQGVIYQKKTGIL</sequence>
<keyword evidence="4" id="KW-1185">Reference proteome</keyword>
<dbReference type="InParanoid" id="A0A3N4MHI0"/>
<keyword evidence="1" id="KW-0539">Nucleus</keyword>
<dbReference type="AlphaFoldDB" id="A0A3N4MHI0"/>
<dbReference type="InterPro" id="IPR036864">
    <property type="entry name" value="Zn2-C6_fun-type_DNA-bd_sf"/>
</dbReference>
<feature type="region of interest" description="Disordered" evidence="2">
    <location>
        <begin position="61"/>
        <end position="115"/>
    </location>
</feature>
<evidence type="ECO:0000313" key="4">
    <source>
        <dbReference type="Proteomes" id="UP000267821"/>
    </source>
</evidence>
<protein>
    <recommendedName>
        <fullName evidence="5">Zn(2)-C6 fungal-type domain-containing protein</fullName>
    </recommendedName>
</protein>
<dbReference type="Proteomes" id="UP000267821">
    <property type="component" value="Unassembled WGS sequence"/>
</dbReference>
<evidence type="ECO:0000256" key="2">
    <source>
        <dbReference type="SAM" id="MobiDB-lite"/>
    </source>
</evidence>
<feature type="region of interest" description="Disordered" evidence="2">
    <location>
        <begin position="574"/>
        <end position="611"/>
    </location>
</feature>
<dbReference type="PANTHER" id="PTHR47657:SF14">
    <property type="entry name" value="ZN(2)-C6 FUNGAL-TYPE DOMAIN-CONTAINING PROTEIN"/>
    <property type="match status" value="1"/>
</dbReference>
<dbReference type="InterPro" id="IPR001138">
    <property type="entry name" value="Zn2Cys6_DnaBD"/>
</dbReference>
<proteinExistence type="predicted"/>
<organism evidence="3 4">
    <name type="scientific">Terfezia boudieri ATCC MYA-4762</name>
    <dbReference type="NCBI Taxonomy" id="1051890"/>
    <lineage>
        <taxon>Eukaryota</taxon>
        <taxon>Fungi</taxon>
        <taxon>Dikarya</taxon>
        <taxon>Ascomycota</taxon>
        <taxon>Pezizomycotina</taxon>
        <taxon>Pezizomycetes</taxon>
        <taxon>Pezizales</taxon>
        <taxon>Pezizaceae</taxon>
        <taxon>Terfezia</taxon>
    </lineage>
</organism>
<dbReference type="InterPro" id="IPR052400">
    <property type="entry name" value="Zn2-C6_fungal_TF"/>
</dbReference>
<dbReference type="CDD" id="cd00067">
    <property type="entry name" value="GAL4"/>
    <property type="match status" value="1"/>
</dbReference>
<accession>A0A3N4MHI0</accession>
<evidence type="ECO:0000256" key="1">
    <source>
        <dbReference type="ARBA" id="ARBA00023242"/>
    </source>
</evidence>
<feature type="compositionally biased region" description="Basic and acidic residues" evidence="2">
    <location>
        <begin position="587"/>
        <end position="604"/>
    </location>
</feature>